<dbReference type="InterPro" id="IPR027417">
    <property type="entry name" value="P-loop_NTPase"/>
</dbReference>
<protein>
    <submittedName>
        <fullName evidence="4">DIS3-like uclease 1</fullName>
    </submittedName>
</protein>
<dbReference type="GO" id="GO:0007018">
    <property type="term" value="P:microtubule-based movement"/>
    <property type="evidence" value="ECO:0007669"/>
    <property type="project" value="InterPro"/>
</dbReference>
<name>A0A2P4YKF4_9STRA</name>
<evidence type="ECO:0000256" key="1">
    <source>
        <dbReference type="PROSITE-ProRule" id="PRU00283"/>
    </source>
</evidence>
<accession>A0A2P4YKF4</accession>
<comment type="similarity">
    <text evidence="1">Belongs to the TRAFAC class myosin-kinesin ATPase superfamily. Kinesin family.</text>
</comment>
<keyword evidence="5" id="KW-1185">Reference proteome</keyword>
<dbReference type="InterPro" id="IPR036961">
    <property type="entry name" value="Kinesin_motor_dom_sf"/>
</dbReference>
<feature type="region of interest" description="Disordered" evidence="2">
    <location>
        <begin position="397"/>
        <end position="453"/>
    </location>
</feature>
<sequence length="624" mass="69149">MKDLYERSGVRKIETGRKISTQRHSVLTVHVCTRDKQSGEICSKLHLIELAGCEYGSEVETGENNSRLFVLDNVISSLNTTNSSLHSRERTLAQLLQDSLSDNSRVVLICNASPSGNMRQETLKTLNYAQEVQRIFKKAVKDTSTPIKGTPVLYLGNLHQKSPITPASIDSKVSNTQLKKSTDTTLKAPKVAKSNKNPPAERVSLASGVAGNSSNVTLSMEEKLYRWKLAKQAKQKDVQNKRNSIRDTKGDLGENSLNSVGVKRKLGDAGCVGKTIANRTPAMLRTGSTAPKKSRSCHKVQEPPKFAASSLSMEARVKRVLTNCEDLPKSTQLSRISTGSSQNPIVIKDDRDTPNTTSTALVKMGSPAQKEYVRDTSSPSNRSFTIQKKVALMSKEHAQTTLGQGLPKQSPAVKKTTSALFQNDREMPISKSPELSTDATKNPVKPKVVWSGNPALDKENDTMISLLRSQKLMAPVMTEEYKPELLAKDLIRVAINFEKKRRVTTAFSIFKRAYHVLPKKSAKLVERLVRLECDHPGVANQVPSQEMPTSKFMVEVLDRDLMYVLNHGSTTELTELHAIGDKRAELIIAKRPFHQLQELQKVSGMSPNAIAKLYQHHTNWANHK</sequence>
<comment type="caution">
    <text evidence="4">The sequence shown here is derived from an EMBL/GenBank/DDBJ whole genome shotgun (WGS) entry which is preliminary data.</text>
</comment>
<evidence type="ECO:0000313" key="4">
    <source>
        <dbReference type="EMBL" id="POM78276.1"/>
    </source>
</evidence>
<dbReference type="PRINTS" id="PR00380">
    <property type="entry name" value="KINESINHEAVY"/>
</dbReference>
<evidence type="ECO:0000259" key="3">
    <source>
        <dbReference type="PROSITE" id="PS50067"/>
    </source>
</evidence>
<dbReference type="Gene3D" id="3.40.850.10">
    <property type="entry name" value="Kinesin motor domain"/>
    <property type="match status" value="1"/>
</dbReference>
<dbReference type="InterPro" id="IPR027640">
    <property type="entry name" value="Kinesin-like_fam"/>
</dbReference>
<dbReference type="SUPFAM" id="SSF52540">
    <property type="entry name" value="P-loop containing nucleoside triphosphate hydrolases"/>
    <property type="match status" value="1"/>
</dbReference>
<dbReference type="EMBL" id="NCKW01002069">
    <property type="protein sequence ID" value="POM78276.1"/>
    <property type="molecule type" value="Genomic_DNA"/>
</dbReference>
<evidence type="ECO:0000256" key="2">
    <source>
        <dbReference type="SAM" id="MobiDB-lite"/>
    </source>
</evidence>
<feature type="region of interest" description="Disordered" evidence="2">
    <location>
        <begin position="331"/>
        <end position="383"/>
    </location>
</feature>
<dbReference type="Proteomes" id="UP000237271">
    <property type="component" value="Unassembled WGS sequence"/>
</dbReference>
<dbReference type="PROSITE" id="PS50067">
    <property type="entry name" value="KINESIN_MOTOR_2"/>
    <property type="match status" value="1"/>
</dbReference>
<dbReference type="Pfam" id="PF00225">
    <property type="entry name" value="Kinesin"/>
    <property type="match status" value="1"/>
</dbReference>
<dbReference type="GO" id="GO:0005874">
    <property type="term" value="C:microtubule"/>
    <property type="evidence" value="ECO:0007669"/>
    <property type="project" value="TreeGrafter"/>
</dbReference>
<dbReference type="AlphaFoldDB" id="A0A2P4YKF4"/>
<dbReference type="GO" id="GO:0005871">
    <property type="term" value="C:kinesin complex"/>
    <property type="evidence" value="ECO:0007669"/>
    <property type="project" value="TreeGrafter"/>
</dbReference>
<reference evidence="4 5" key="1">
    <citation type="journal article" date="2017" name="Genome Biol. Evol.">
        <title>Phytophthora megakarya and P. palmivora, closely related causal agents of cacao black pod rot, underwent increases in genome sizes and gene numbers by different mechanisms.</title>
        <authorList>
            <person name="Ali S.S."/>
            <person name="Shao J."/>
            <person name="Lary D.J."/>
            <person name="Kronmiller B."/>
            <person name="Shen D."/>
            <person name="Strem M.D."/>
            <person name="Amoako-Attah I."/>
            <person name="Akrofi A.Y."/>
            <person name="Begoude B.A."/>
            <person name="Ten Hoopen G.M."/>
            <person name="Coulibaly K."/>
            <person name="Kebe B.I."/>
            <person name="Melnick R.L."/>
            <person name="Guiltinan M.J."/>
            <person name="Tyler B.M."/>
            <person name="Meinhardt L.W."/>
            <person name="Bailey B.A."/>
        </authorList>
    </citation>
    <scope>NUCLEOTIDE SEQUENCE [LARGE SCALE GENOMIC DNA]</scope>
    <source>
        <strain evidence="5">sbr112.9</strain>
    </source>
</reference>
<dbReference type="PANTHER" id="PTHR24115">
    <property type="entry name" value="KINESIN-RELATED"/>
    <property type="match status" value="1"/>
</dbReference>
<gene>
    <name evidence="4" type="ORF">PHPALM_4212</name>
</gene>
<comment type="caution">
    <text evidence="1">Lacks conserved residue(s) required for the propagation of feature annotation.</text>
</comment>
<feature type="compositionally biased region" description="Polar residues" evidence="2">
    <location>
        <begin position="331"/>
        <end position="344"/>
    </location>
</feature>
<feature type="domain" description="Kinesin motor" evidence="3">
    <location>
        <begin position="1"/>
        <end position="135"/>
    </location>
</feature>
<evidence type="ECO:0000313" key="5">
    <source>
        <dbReference type="Proteomes" id="UP000237271"/>
    </source>
</evidence>
<dbReference type="Gene3D" id="1.10.150.320">
    <property type="entry name" value="Photosystem II 12 kDa extrinsic protein"/>
    <property type="match status" value="1"/>
</dbReference>
<dbReference type="GO" id="GO:0005524">
    <property type="term" value="F:ATP binding"/>
    <property type="evidence" value="ECO:0007669"/>
    <property type="project" value="InterPro"/>
</dbReference>
<dbReference type="InterPro" id="IPR001752">
    <property type="entry name" value="Kinesin_motor_dom"/>
</dbReference>
<dbReference type="GO" id="GO:0008017">
    <property type="term" value="F:microtubule binding"/>
    <property type="evidence" value="ECO:0007669"/>
    <property type="project" value="InterPro"/>
</dbReference>
<proteinExistence type="inferred from homology"/>
<dbReference type="GO" id="GO:0016887">
    <property type="term" value="F:ATP hydrolysis activity"/>
    <property type="evidence" value="ECO:0007669"/>
    <property type="project" value="TreeGrafter"/>
</dbReference>
<dbReference type="SUPFAM" id="SSF81585">
    <property type="entry name" value="PsbU/PolX domain-like"/>
    <property type="match status" value="1"/>
</dbReference>
<dbReference type="Pfam" id="PF12836">
    <property type="entry name" value="HHH_3"/>
    <property type="match status" value="1"/>
</dbReference>
<dbReference type="GO" id="GO:0003777">
    <property type="term" value="F:microtubule motor activity"/>
    <property type="evidence" value="ECO:0007669"/>
    <property type="project" value="InterPro"/>
</dbReference>
<dbReference type="OrthoDB" id="3176171at2759"/>
<organism evidence="4 5">
    <name type="scientific">Phytophthora palmivora</name>
    <dbReference type="NCBI Taxonomy" id="4796"/>
    <lineage>
        <taxon>Eukaryota</taxon>
        <taxon>Sar</taxon>
        <taxon>Stramenopiles</taxon>
        <taxon>Oomycota</taxon>
        <taxon>Peronosporomycetes</taxon>
        <taxon>Peronosporales</taxon>
        <taxon>Peronosporaceae</taxon>
        <taxon>Phytophthora</taxon>
    </lineage>
</organism>